<dbReference type="Proteomes" id="UP000515135">
    <property type="component" value="Unplaced"/>
</dbReference>
<dbReference type="EC" id="4.1.2.25" evidence="6"/>
<keyword evidence="13" id="KW-0456">Lyase</keyword>
<keyword evidence="17" id="KW-1185">Reference proteome</keyword>
<dbReference type="CDD" id="cd00483">
    <property type="entry name" value="HPPK"/>
    <property type="match status" value="1"/>
</dbReference>
<feature type="domain" description="Dihydroneopterin aldolase/epimerase" evidence="16">
    <location>
        <begin position="5"/>
        <end position="94"/>
    </location>
</feature>
<accession>A0A6P4Y0F4</accession>
<dbReference type="GeneID" id="109463716"/>
<dbReference type="Gene3D" id="3.30.1130.10">
    <property type="match status" value="1"/>
</dbReference>
<dbReference type="GO" id="GO:0005737">
    <property type="term" value="C:cytoplasm"/>
    <property type="evidence" value="ECO:0007669"/>
    <property type="project" value="TreeGrafter"/>
</dbReference>
<keyword evidence="9" id="KW-0547">Nucleotide-binding</keyword>
<dbReference type="InterPro" id="IPR006157">
    <property type="entry name" value="FolB_dom"/>
</dbReference>
<dbReference type="Pfam" id="PF02152">
    <property type="entry name" value="FolB"/>
    <property type="match status" value="1"/>
</dbReference>
<dbReference type="SUPFAM" id="SSF55083">
    <property type="entry name" value="6-hydroxymethyl-7,8-dihydropterin pyrophosphokinase, HPPK"/>
    <property type="match status" value="2"/>
</dbReference>
<evidence type="ECO:0000256" key="5">
    <source>
        <dbReference type="ARBA" id="ARBA00009640"/>
    </source>
</evidence>
<evidence type="ECO:0000259" key="16">
    <source>
        <dbReference type="SMART" id="SM00905"/>
    </source>
</evidence>
<name>A0A6P4Y0F4_BRABE</name>
<evidence type="ECO:0000256" key="8">
    <source>
        <dbReference type="ARBA" id="ARBA00022679"/>
    </source>
</evidence>
<evidence type="ECO:0000256" key="13">
    <source>
        <dbReference type="ARBA" id="ARBA00023239"/>
    </source>
</evidence>
<comment type="catalytic activity">
    <reaction evidence="1">
        <text>7,8-dihydroneopterin = 6-hydroxymethyl-7,8-dihydropterin + glycolaldehyde</text>
        <dbReference type="Rhea" id="RHEA:10540"/>
        <dbReference type="ChEBI" id="CHEBI:17001"/>
        <dbReference type="ChEBI" id="CHEBI:17071"/>
        <dbReference type="ChEBI" id="CHEBI:44841"/>
        <dbReference type="EC" id="4.1.2.25"/>
    </reaction>
</comment>
<dbReference type="GO" id="GO:0046656">
    <property type="term" value="P:folic acid biosynthetic process"/>
    <property type="evidence" value="ECO:0007669"/>
    <property type="project" value="UniProtKB-KW"/>
</dbReference>
<comment type="pathway">
    <text evidence="3">Cofactor biosynthesis; tetrahydrofolate biosynthesis; 2-amino-4-hydroxy-6-hydroxymethyl-7,8-dihydropteridine diphosphate from 7,8-dihydroneopterin triphosphate: step 4/4.</text>
</comment>
<keyword evidence="12" id="KW-0289">Folate biosynthesis</keyword>
<dbReference type="InterPro" id="IPR043133">
    <property type="entry name" value="GTP-CH-I_C/QueF"/>
</dbReference>
<dbReference type="UniPathway" id="UPA00077">
    <property type="reaction ID" value="UER00155"/>
</dbReference>
<protein>
    <recommendedName>
        <fullName evidence="14">7,8-dihydroneopterin aldolase</fullName>
        <ecNumber evidence="7">2.7.6.3</ecNumber>
        <ecNumber evidence="6">4.1.2.25</ecNumber>
    </recommendedName>
</protein>
<dbReference type="GO" id="GO:0016301">
    <property type="term" value="F:kinase activity"/>
    <property type="evidence" value="ECO:0007669"/>
    <property type="project" value="UniProtKB-KW"/>
</dbReference>
<proteinExistence type="inferred from homology"/>
<evidence type="ECO:0000256" key="15">
    <source>
        <dbReference type="SAM" id="MobiDB-lite"/>
    </source>
</evidence>
<keyword evidence="11" id="KW-0067">ATP-binding</keyword>
<dbReference type="RefSeq" id="XP_019616124.1">
    <property type="nucleotide sequence ID" value="XM_019760565.1"/>
</dbReference>
<evidence type="ECO:0000256" key="10">
    <source>
        <dbReference type="ARBA" id="ARBA00022777"/>
    </source>
</evidence>
<evidence type="ECO:0000256" key="2">
    <source>
        <dbReference type="ARBA" id="ARBA00005013"/>
    </source>
</evidence>
<evidence type="ECO:0000256" key="6">
    <source>
        <dbReference type="ARBA" id="ARBA00013043"/>
    </source>
</evidence>
<dbReference type="KEGG" id="bbel:109463716"/>
<dbReference type="GO" id="GO:0046654">
    <property type="term" value="P:tetrahydrofolate biosynthetic process"/>
    <property type="evidence" value="ECO:0007669"/>
    <property type="project" value="UniProtKB-UniPathway"/>
</dbReference>
<gene>
    <name evidence="18" type="primary">LOC109463716</name>
</gene>
<dbReference type="SMART" id="SM00905">
    <property type="entry name" value="FolB"/>
    <property type="match status" value="1"/>
</dbReference>
<comment type="similarity">
    <text evidence="4">Belongs to the DHNA family.</text>
</comment>
<evidence type="ECO:0000313" key="17">
    <source>
        <dbReference type="Proteomes" id="UP000515135"/>
    </source>
</evidence>
<evidence type="ECO:0000256" key="11">
    <source>
        <dbReference type="ARBA" id="ARBA00022840"/>
    </source>
</evidence>
<dbReference type="AlphaFoldDB" id="A0A6P4Y0F4"/>
<evidence type="ECO:0000313" key="18">
    <source>
        <dbReference type="RefSeq" id="XP_019616124.1"/>
    </source>
</evidence>
<dbReference type="Pfam" id="PF01288">
    <property type="entry name" value="HPPK"/>
    <property type="match status" value="1"/>
</dbReference>
<evidence type="ECO:0000256" key="3">
    <source>
        <dbReference type="ARBA" id="ARBA00005051"/>
    </source>
</evidence>
<dbReference type="GO" id="GO:0003848">
    <property type="term" value="F:2-amino-4-hydroxy-6-hydroxymethyldihydropteridine diphosphokinase activity"/>
    <property type="evidence" value="ECO:0007669"/>
    <property type="project" value="UniProtKB-EC"/>
</dbReference>
<dbReference type="InterPro" id="IPR000550">
    <property type="entry name" value="Hppk"/>
</dbReference>
<dbReference type="SUPFAM" id="SSF55620">
    <property type="entry name" value="Tetrahydrobiopterin biosynthesis enzymes-like"/>
    <property type="match status" value="1"/>
</dbReference>
<dbReference type="PANTHER" id="PTHR42844:SF1">
    <property type="entry name" value="DIHYDRONEOPTERIN ALDOLASE 1-RELATED"/>
    <property type="match status" value="1"/>
</dbReference>
<dbReference type="GO" id="GO:0004150">
    <property type="term" value="F:dihydroneopterin aldolase activity"/>
    <property type="evidence" value="ECO:0007669"/>
    <property type="project" value="UniProtKB-EC"/>
</dbReference>
<sequence>MLDCPRDVVISLRLGCDVRMAGKSDDVSDSVNYSDVWKDVINYVESTCFNLVEKLSTDVARICIALYKVPWVQVRVHKPLAAHFCNSVGVEIKRTPEDFNDSVVHLSLGSNIQPRKNLRDAIAFLKKKVLVLKMSSPFLTPPQLQTNQPDIVNMAVQILTEMSPTQLKTFTSGIENELLRVRDPDNKHGPRTVDIDISLWGSEVLEYDVVSIDEEGANLNSPNVVSIDKEGTNHSSPNGHVSIDKEGTNHSSPNGHVITRKNVPDPDILRFAHVAVPLAEISPHLRHPTNGSTLSSIARDITGREDYANTFPIVELFR</sequence>
<dbReference type="EC" id="2.7.6.3" evidence="7"/>
<reference evidence="18" key="1">
    <citation type="submission" date="2025-08" db="UniProtKB">
        <authorList>
            <consortium name="RefSeq"/>
        </authorList>
    </citation>
    <scope>IDENTIFICATION</scope>
    <source>
        <tissue evidence="18">Gonad</tissue>
    </source>
</reference>
<dbReference type="NCBIfam" id="TIGR00526">
    <property type="entry name" value="folB_dom"/>
    <property type="match status" value="1"/>
</dbReference>
<evidence type="ECO:0000256" key="1">
    <source>
        <dbReference type="ARBA" id="ARBA00001353"/>
    </source>
</evidence>
<evidence type="ECO:0000256" key="4">
    <source>
        <dbReference type="ARBA" id="ARBA00005708"/>
    </source>
</evidence>
<keyword evidence="10" id="KW-0418">Kinase</keyword>
<organism evidence="17 18">
    <name type="scientific">Branchiostoma belcheri</name>
    <name type="common">Amphioxus</name>
    <dbReference type="NCBI Taxonomy" id="7741"/>
    <lineage>
        <taxon>Eukaryota</taxon>
        <taxon>Metazoa</taxon>
        <taxon>Chordata</taxon>
        <taxon>Cephalochordata</taxon>
        <taxon>Leptocardii</taxon>
        <taxon>Amphioxiformes</taxon>
        <taxon>Branchiostomatidae</taxon>
        <taxon>Branchiostoma</taxon>
    </lineage>
</organism>
<evidence type="ECO:0000256" key="9">
    <source>
        <dbReference type="ARBA" id="ARBA00022741"/>
    </source>
</evidence>
<dbReference type="Gene3D" id="3.30.70.560">
    <property type="entry name" value="7,8-Dihydro-6-hydroxymethylpterin-pyrophosphokinase HPPK"/>
    <property type="match status" value="1"/>
</dbReference>
<comment type="similarity">
    <text evidence="5">In the N-terminal section; belongs to the DHNA family.</text>
</comment>
<dbReference type="GO" id="GO:0005524">
    <property type="term" value="F:ATP binding"/>
    <property type="evidence" value="ECO:0007669"/>
    <property type="project" value="UniProtKB-KW"/>
</dbReference>
<dbReference type="InterPro" id="IPR006156">
    <property type="entry name" value="Dihydroneopterin_aldolase"/>
</dbReference>
<dbReference type="OrthoDB" id="5956217at2759"/>
<dbReference type="InterPro" id="IPR035907">
    <property type="entry name" value="Hppk_sf"/>
</dbReference>
<feature type="region of interest" description="Disordered" evidence="15">
    <location>
        <begin position="229"/>
        <end position="261"/>
    </location>
</feature>
<comment type="pathway">
    <text evidence="2">Cofactor biosynthesis; tetrahydrofolate biosynthesis; 2-amino-4-hydroxy-6-hydroxymethyl-7,8-dihydropteridine diphosphate from 7,8-dihydroneopterin triphosphate: step 3/4.</text>
</comment>
<evidence type="ECO:0000256" key="12">
    <source>
        <dbReference type="ARBA" id="ARBA00022909"/>
    </source>
</evidence>
<keyword evidence="8" id="KW-0808">Transferase</keyword>
<dbReference type="PANTHER" id="PTHR42844">
    <property type="entry name" value="DIHYDRONEOPTERIN ALDOLASE 1-RELATED"/>
    <property type="match status" value="1"/>
</dbReference>
<evidence type="ECO:0000256" key="14">
    <source>
        <dbReference type="ARBA" id="ARBA00032903"/>
    </source>
</evidence>
<evidence type="ECO:0000256" key="7">
    <source>
        <dbReference type="ARBA" id="ARBA00013253"/>
    </source>
</evidence>
<dbReference type="NCBIfam" id="TIGR01498">
    <property type="entry name" value="folK"/>
    <property type="match status" value="1"/>
</dbReference>